<dbReference type="AlphaFoldDB" id="A0A1E7JPG0"/>
<dbReference type="InterPro" id="IPR003346">
    <property type="entry name" value="Transposase_20"/>
</dbReference>
<protein>
    <submittedName>
        <fullName evidence="3">Transposase</fullName>
    </submittedName>
</protein>
<name>A0A1E7JPG0_9ACTN</name>
<dbReference type="Pfam" id="PF02371">
    <property type="entry name" value="Transposase_20"/>
    <property type="match status" value="1"/>
</dbReference>
<evidence type="ECO:0000259" key="2">
    <source>
        <dbReference type="Pfam" id="PF02371"/>
    </source>
</evidence>
<evidence type="ECO:0000259" key="1">
    <source>
        <dbReference type="Pfam" id="PF01548"/>
    </source>
</evidence>
<dbReference type="RefSeq" id="WP_070012790.1">
    <property type="nucleotide sequence ID" value="NZ_LJGS01000044.1"/>
</dbReference>
<evidence type="ECO:0000313" key="3">
    <source>
        <dbReference type="EMBL" id="OEU90130.1"/>
    </source>
</evidence>
<gene>
    <name evidence="3" type="ORF">AN215_11200</name>
</gene>
<dbReference type="InterPro" id="IPR047650">
    <property type="entry name" value="Transpos_IS110"/>
</dbReference>
<evidence type="ECO:0000313" key="4">
    <source>
        <dbReference type="Proteomes" id="UP000176087"/>
    </source>
</evidence>
<dbReference type="Proteomes" id="UP000176087">
    <property type="component" value="Unassembled WGS sequence"/>
</dbReference>
<dbReference type="InterPro" id="IPR002525">
    <property type="entry name" value="Transp_IS110-like_N"/>
</dbReference>
<dbReference type="NCBIfam" id="NF033542">
    <property type="entry name" value="transpos_IS110"/>
    <property type="match status" value="1"/>
</dbReference>
<proteinExistence type="predicted"/>
<dbReference type="GO" id="GO:0004803">
    <property type="term" value="F:transposase activity"/>
    <property type="evidence" value="ECO:0007669"/>
    <property type="project" value="InterPro"/>
</dbReference>
<dbReference type="GO" id="GO:0003677">
    <property type="term" value="F:DNA binding"/>
    <property type="evidence" value="ECO:0007669"/>
    <property type="project" value="InterPro"/>
</dbReference>
<comment type="caution">
    <text evidence="3">The sequence shown here is derived from an EMBL/GenBank/DDBJ whole genome shotgun (WGS) entry which is preliminary data.</text>
</comment>
<accession>A0A1E7JPG0</accession>
<dbReference type="Pfam" id="PF01548">
    <property type="entry name" value="DEDD_Tnp_IS110"/>
    <property type="match status" value="1"/>
</dbReference>
<dbReference type="PANTHER" id="PTHR33055">
    <property type="entry name" value="TRANSPOSASE FOR INSERTION SEQUENCE ELEMENT IS1111A"/>
    <property type="match status" value="1"/>
</dbReference>
<dbReference type="PANTHER" id="PTHR33055:SF3">
    <property type="entry name" value="PUTATIVE TRANSPOSASE FOR IS117-RELATED"/>
    <property type="match status" value="1"/>
</dbReference>
<sequence length="398" mass="44283">MSQVWAGVDAGKLHHHCVAIDSEGNRLLSRRVANDEPELLQLLSDVGTLAEEQPVTWAIDLADGPATLMIGLLTEHDQHLLYLPGLSVNRAASGYRGSAKTDARDAAVIADQARMRRDLHPLRKGDDVTAELKILTAHRADLVADRTRNTNRLRSLLTSVFPTLERALDLTTIGPLTLLTGHQTPDSVRRTDHSSLASWLHSRKVRNAARLATTAIEAAAKQHITLPGQQLSARIIRRLAEGVLELSKQIKEADALIADRYRRHRHAEIITTLPGIRTQLAAEFLVATGGDMAAFETADRLAGFAGLAPVPRDSGRIRGNLHRPHRYHRGLQRVFYLSAQISIQHCPESRRFYERKRAEGKRHTQAVLALARRRVNVLWALLRDHRRYQPPPPVSLAA</sequence>
<organism evidence="3 4">
    <name type="scientific">Streptomyces abyssalis</name>
    <dbReference type="NCBI Taxonomy" id="933944"/>
    <lineage>
        <taxon>Bacteria</taxon>
        <taxon>Bacillati</taxon>
        <taxon>Actinomycetota</taxon>
        <taxon>Actinomycetes</taxon>
        <taxon>Kitasatosporales</taxon>
        <taxon>Streptomycetaceae</taxon>
        <taxon>Streptomyces</taxon>
    </lineage>
</organism>
<dbReference type="OrthoDB" id="3188901at2"/>
<dbReference type="EMBL" id="LJGT01000038">
    <property type="protein sequence ID" value="OEU90130.1"/>
    <property type="molecule type" value="Genomic_DNA"/>
</dbReference>
<dbReference type="PATRIC" id="fig|933944.5.peg.56"/>
<dbReference type="GO" id="GO:0006313">
    <property type="term" value="P:DNA transposition"/>
    <property type="evidence" value="ECO:0007669"/>
    <property type="project" value="InterPro"/>
</dbReference>
<keyword evidence="4" id="KW-1185">Reference proteome</keyword>
<feature type="domain" description="Transposase IS116/IS110/IS902 C-terminal" evidence="2">
    <location>
        <begin position="267"/>
        <end position="354"/>
    </location>
</feature>
<reference evidence="3 4" key="1">
    <citation type="journal article" date="2016" name="Front. Microbiol.">
        <title>Comparative Genomics Analysis of Streptomyces Species Reveals Their Adaptation to the Marine Environment and Their Diversity at the Genomic Level.</title>
        <authorList>
            <person name="Tian X."/>
            <person name="Zhang Z."/>
            <person name="Yang T."/>
            <person name="Chen M."/>
            <person name="Li J."/>
            <person name="Chen F."/>
            <person name="Yang J."/>
            <person name="Li W."/>
            <person name="Zhang B."/>
            <person name="Zhang Z."/>
            <person name="Wu J."/>
            <person name="Zhang C."/>
            <person name="Long L."/>
            <person name="Xiao J."/>
        </authorList>
    </citation>
    <scope>NUCLEOTIDE SEQUENCE [LARGE SCALE GENOMIC DNA]</scope>
    <source>
        <strain evidence="3 4">SCSIO 10390</strain>
    </source>
</reference>
<feature type="domain" description="Transposase IS110-like N-terminal" evidence="1">
    <location>
        <begin position="6"/>
        <end position="162"/>
    </location>
</feature>